<dbReference type="InterPro" id="IPR047618">
    <property type="entry name" value="QOR-like"/>
</dbReference>
<dbReference type="Gene3D" id="3.40.50.720">
    <property type="entry name" value="NAD(P)-binding Rossmann-like Domain"/>
    <property type="match status" value="1"/>
</dbReference>
<dbReference type="CDD" id="cd05286">
    <property type="entry name" value="QOR2"/>
    <property type="match status" value="1"/>
</dbReference>
<dbReference type="Gene3D" id="3.90.180.10">
    <property type="entry name" value="Medium-chain alcohol dehydrogenases, catalytic domain"/>
    <property type="match status" value="1"/>
</dbReference>
<dbReference type="PANTHER" id="PTHR48106:SF13">
    <property type="entry name" value="QUINONE OXIDOREDUCTASE-RELATED"/>
    <property type="match status" value="1"/>
</dbReference>
<evidence type="ECO:0000256" key="2">
    <source>
        <dbReference type="ARBA" id="ARBA00023002"/>
    </source>
</evidence>
<dbReference type="SUPFAM" id="SSF51735">
    <property type="entry name" value="NAD(P)-binding Rossmann-fold domains"/>
    <property type="match status" value="1"/>
</dbReference>
<dbReference type="GO" id="GO:0003960">
    <property type="term" value="F:quinone reductase (NADPH) activity"/>
    <property type="evidence" value="ECO:0007669"/>
    <property type="project" value="InterPro"/>
</dbReference>
<reference evidence="4 5" key="1">
    <citation type="submission" date="2018-12" db="EMBL/GenBank/DDBJ databases">
        <title>Sequencing of bacterial isolates from soil warming experiment in Harvard Forest, Massachusetts, USA.</title>
        <authorList>
            <person name="Deangelis K."/>
        </authorList>
    </citation>
    <scope>NUCLEOTIDE SEQUENCE [LARGE SCALE GENOMIC DNA]</scope>
    <source>
        <strain evidence="4 5">EB153</strain>
    </source>
</reference>
<dbReference type="PANTHER" id="PTHR48106">
    <property type="entry name" value="QUINONE OXIDOREDUCTASE PIG3-RELATED"/>
    <property type="match status" value="1"/>
</dbReference>
<comment type="caution">
    <text evidence="4">The sequence shown here is derived from an EMBL/GenBank/DDBJ whole genome shotgun (WGS) entry which is preliminary data.</text>
</comment>
<feature type="domain" description="Enoyl reductase (ER)" evidence="3">
    <location>
        <begin position="26"/>
        <end position="336"/>
    </location>
</feature>
<dbReference type="SUPFAM" id="SSF50129">
    <property type="entry name" value="GroES-like"/>
    <property type="match status" value="1"/>
</dbReference>
<dbReference type="InterPro" id="IPR036291">
    <property type="entry name" value="NAD(P)-bd_dom_sf"/>
</dbReference>
<evidence type="ECO:0000313" key="5">
    <source>
        <dbReference type="Proteomes" id="UP000269669"/>
    </source>
</evidence>
<dbReference type="AlphaFoldDB" id="A0A3R9QAU6"/>
<keyword evidence="1" id="KW-0521">NADP</keyword>
<sequence length="339" mass="36194">MTVSYQGIGASEKIRAMKALVFDSFGDADVLRYREIDEPVLGVGQALIRMKAIGLNFADIYRRRGNYHLVGDPPYVLGYEGAGVVVAINADDTRYKVGDRVAFADSPHANAEYVAVPLDHLIRLPDDISFESASAVLLQGLTAQYLLRDSHRLVKGESVLVHAAAGGVGLYLTQLAKSEGAFVVGLVSTELKRRAVLEAGADLVLLSGSDWVDVGRAATPGGLGFDVVYDSVGITLRDSLRVARMGGHVVFYGMSGGDPAPVDPRLLMDESKSLTGGDLWNVLTSAEERIARSNALFAMISAGKLRVQVAKSFALSDGAEAHRLLESRQVIGKVLLIPG</sequence>
<dbReference type="GO" id="GO:0070402">
    <property type="term" value="F:NADPH binding"/>
    <property type="evidence" value="ECO:0007669"/>
    <property type="project" value="TreeGrafter"/>
</dbReference>
<evidence type="ECO:0000313" key="4">
    <source>
        <dbReference type="EMBL" id="RSL16818.1"/>
    </source>
</evidence>
<dbReference type="Pfam" id="PF08240">
    <property type="entry name" value="ADH_N"/>
    <property type="match status" value="1"/>
</dbReference>
<dbReference type="InterPro" id="IPR011032">
    <property type="entry name" value="GroES-like_sf"/>
</dbReference>
<dbReference type="GO" id="GO:0005829">
    <property type="term" value="C:cytosol"/>
    <property type="evidence" value="ECO:0007669"/>
    <property type="project" value="TreeGrafter"/>
</dbReference>
<dbReference type="Proteomes" id="UP000269669">
    <property type="component" value="Unassembled WGS sequence"/>
</dbReference>
<organism evidence="4 5">
    <name type="scientific">Edaphobacter aggregans</name>
    <dbReference type="NCBI Taxonomy" id="570835"/>
    <lineage>
        <taxon>Bacteria</taxon>
        <taxon>Pseudomonadati</taxon>
        <taxon>Acidobacteriota</taxon>
        <taxon>Terriglobia</taxon>
        <taxon>Terriglobales</taxon>
        <taxon>Acidobacteriaceae</taxon>
        <taxon>Edaphobacter</taxon>
    </lineage>
</organism>
<proteinExistence type="predicted"/>
<gene>
    <name evidence="4" type="ORF">EDE15_2343</name>
</gene>
<keyword evidence="5" id="KW-1185">Reference proteome</keyword>
<dbReference type="GO" id="GO:0008270">
    <property type="term" value="F:zinc ion binding"/>
    <property type="evidence" value="ECO:0007669"/>
    <property type="project" value="InterPro"/>
</dbReference>
<name>A0A3R9QAU6_9BACT</name>
<dbReference type="InterPro" id="IPR002364">
    <property type="entry name" value="Quin_OxRdtase/zeta-crystal_CS"/>
</dbReference>
<protein>
    <submittedName>
        <fullName evidence="4">NADPH2:quinone reductase</fullName>
    </submittedName>
</protein>
<evidence type="ECO:0000259" key="3">
    <source>
        <dbReference type="SMART" id="SM00829"/>
    </source>
</evidence>
<dbReference type="PROSITE" id="PS01162">
    <property type="entry name" value="QOR_ZETA_CRYSTAL"/>
    <property type="match status" value="1"/>
</dbReference>
<dbReference type="InterPro" id="IPR020843">
    <property type="entry name" value="ER"/>
</dbReference>
<dbReference type="EMBL" id="RSDW01000001">
    <property type="protein sequence ID" value="RSL16818.1"/>
    <property type="molecule type" value="Genomic_DNA"/>
</dbReference>
<evidence type="ECO:0000256" key="1">
    <source>
        <dbReference type="ARBA" id="ARBA00022857"/>
    </source>
</evidence>
<dbReference type="GO" id="GO:0035925">
    <property type="term" value="F:mRNA 3'-UTR AU-rich region binding"/>
    <property type="evidence" value="ECO:0007669"/>
    <property type="project" value="TreeGrafter"/>
</dbReference>
<accession>A0A3R9QAU6</accession>
<dbReference type="Pfam" id="PF13602">
    <property type="entry name" value="ADH_zinc_N_2"/>
    <property type="match status" value="1"/>
</dbReference>
<dbReference type="InterPro" id="IPR013154">
    <property type="entry name" value="ADH-like_N"/>
</dbReference>
<keyword evidence="2" id="KW-0560">Oxidoreductase</keyword>
<dbReference type="SMART" id="SM00829">
    <property type="entry name" value="PKS_ER"/>
    <property type="match status" value="1"/>
</dbReference>